<evidence type="ECO:0000256" key="1">
    <source>
        <dbReference type="SAM" id="MobiDB-lite"/>
    </source>
</evidence>
<dbReference type="Proteomes" id="UP000679307">
    <property type="component" value="Chromosome"/>
</dbReference>
<sequence length="206" mass="21652">MSSPAPHGPSRQPTGRQRLPRLAGDAVERARLRVVPRTARPPARVPFIGLVSLILLTGVVGLLLFNTSLQQASFAATALEAEADTLSAREQALRMDIAEQRDPQQIAQRAQRMGMVIPTVPTFLTLGGDVRGERVAAAETDRFSIEPAPAPNPYGGLPSAAAPGQVLGQAPDRTGDADPRADGAASGPTRASGGTNEDRQGQRAQR</sequence>
<dbReference type="GO" id="GO:0051301">
    <property type="term" value="P:cell division"/>
    <property type="evidence" value="ECO:0007669"/>
    <property type="project" value="UniProtKB-KW"/>
</dbReference>
<protein>
    <submittedName>
        <fullName evidence="3">Cell division protein FtsL</fullName>
    </submittedName>
</protein>
<proteinExistence type="predicted"/>
<keyword evidence="4" id="KW-1185">Reference proteome</keyword>
<keyword evidence="3" id="KW-0132">Cell division</keyword>
<feature type="transmembrane region" description="Helical" evidence="2">
    <location>
        <begin position="45"/>
        <end position="65"/>
    </location>
</feature>
<keyword evidence="2" id="KW-0812">Transmembrane</keyword>
<dbReference type="EMBL" id="CP075371">
    <property type="protein sequence ID" value="QVT80817.1"/>
    <property type="molecule type" value="Genomic_DNA"/>
</dbReference>
<name>A0ABX8EJV4_9ACTN</name>
<feature type="compositionally biased region" description="Basic and acidic residues" evidence="1">
    <location>
        <begin position="196"/>
        <end position="206"/>
    </location>
</feature>
<keyword evidence="2" id="KW-0472">Membrane</keyword>
<dbReference type="RefSeq" id="WP_214056299.1">
    <property type="nucleotide sequence ID" value="NZ_BAAAHS010000032.1"/>
</dbReference>
<feature type="region of interest" description="Disordered" evidence="1">
    <location>
        <begin position="141"/>
        <end position="206"/>
    </location>
</feature>
<accession>A0ABX8EJV4</accession>
<evidence type="ECO:0000256" key="2">
    <source>
        <dbReference type="SAM" id="Phobius"/>
    </source>
</evidence>
<evidence type="ECO:0000313" key="3">
    <source>
        <dbReference type="EMBL" id="QVT80817.1"/>
    </source>
</evidence>
<reference evidence="3 4" key="1">
    <citation type="submission" date="2021-05" db="EMBL/GenBank/DDBJ databases">
        <title>Complete genome of Nocardioides aquaticus KCTC 9944T isolated from meromictic and hypersaline Ekho Lake, Antarctica.</title>
        <authorList>
            <person name="Hwang K."/>
            <person name="Kim K.M."/>
            <person name="Choe H."/>
        </authorList>
    </citation>
    <scope>NUCLEOTIDE SEQUENCE [LARGE SCALE GENOMIC DNA]</scope>
    <source>
        <strain evidence="3 4">KCTC 9944</strain>
    </source>
</reference>
<gene>
    <name evidence="3" type="primary">ftsL_2</name>
    <name evidence="3" type="ORF">ENKNEFLB_03218</name>
</gene>
<organism evidence="3 4">
    <name type="scientific">Nocardioides aquaticus</name>
    <dbReference type="NCBI Taxonomy" id="160826"/>
    <lineage>
        <taxon>Bacteria</taxon>
        <taxon>Bacillati</taxon>
        <taxon>Actinomycetota</taxon>
        <taxon>Actinomycetes</taxon>
        <taxon>Propionibacteriales</taxon>
        <taxon>Nocardioidaceae</taxon>
        <taxon>Nocardioides</taxon>
    </lineage>
</organism>
<keyword evidence="3" id="KW-0131">Cell cycle</keyword>
<keyword evidence="2" id="KW-1133">Transmembrane helix</keyword>
<feature type="region of interest" description="Disordered" evidence="1">
    <location>
        <begin position="1"/>
        <end position="23"/>
    </location>
</feature>
<evidence type="ECO:0000313" key="4">
    <source>
        <dbReference type="Proteomes" id="UP000679307"/>
    </source>
</evidence>